<protein>
    <submittedName>
        <fullName evidence="2">Uncharacterized protein</fullName>
    </submittedName>
</protein>
<feature type="region of interest" description="Disordered" evidence="1">
    <location>
        <begin position="359"/>
        <end position="404"/>
    </location>
</feature>
<name>A0A397W826_9GLOM</name>
<sequence>MDVELERISKELHQLNNSLEDTLNTYINKATRLQPIYIIPRSNYYEEGYTVKASMRSPAYYDPSNRRKNLPVRPSQEKNNDHEVYSIRKEIGPIVSRDSNIQKLYRKCVALVKTLTDKQAAQFQQLVDEAVSNDYTDDAQFYQNIEIVLEILEDLTNNENREEVQTIYLPSYIRIAPPVKKRNSTMKLQNKKSPATEAFDTYYAPEETECLSISEIRHVDRRPWRNNVEKDKAEKPSSGININRKDNEAYEVDKKVTEIEHVDEIDGTNKLKLSRLNKREDILNDEDLGGNNQGKLVKNNKEYNEEKKMNRTESPLEGEALNRACKVWKKKSSSANNDNSLEQNIYKESKKICLDNKDNNTKSEIKGHKGNKKMLNKNERDKASVSKNKLQHLPKNRNIMPEIA</sequence>
<dbReference type="AlphaFoldDB" id="A0A397W826"/>
<dbReference type="EMBL" id="QKWP01000037">
    <property type="protein sequence ID" value="RIB29479.1"/>
    <property type="molecule type" value="Genomic_DNA"/>
</dbReference>
<organism evidence="2 3">
    <name type="scientific">Gigaspora rosea</name>
    <dbReference type="NCBI Taxonomy" id="44941"/>
    <lineage>
        <taxon>Eukaryota</taxon>
        <taxon>Fungi</taxon>
        <taxon>Fungi incertae sedis</taxon>
        <taxon>Mucoromycota</taxon>
        <taxon>Glomeromycotina</taxon>
        <taxon>Glomeromycetes</taxon>
        <taxon>Diversisporales</taxon>
        <taxon>Gigasporaceae</taxon>
        <taxon>Gigaspora</taxon>
    </lineage>
</organism>
<proteinExistence type="predicted"/>
<evidence type="ECO:0000256" key="1">
    <source>
        <dbReference type="SAM" id="MobiDB-lite"/>
    </source>
</evidence>
<evidence type="ECO:0000313" key="3">
    <source>
        <dbReference type="Proteomes" id="UP000266673"/>
    </source>
</evidence>
<feature type="region of interest" description="Disordered" evidence="1">
    <location>
        <begin position="58"/>
        <end position="80"/>
    </location>
</feature>
<evidence type="ECO:0000313" key="2">
    <source>
        <dbReference type="EMBL" id="RIB29479.1"/>
    </source>
</evidence>
<gene>
    <name evidence="2" type="ORF">C2G38_2155267</name>
</gene>
<dbReference type="Proteomes" id="UP000266673">
    <property type="component" value="Unassembled WGS sequence"/>
</dbReference>
<dbReference type="OrthoDB" id="2449883at2759"/>
<accession>A0A397W826</accession>
<reference evidence="2 3" key="1">
    <citation type="submission" date="2018-06" db="EMBL/GenBank/DDBJ databases">
        <title>Comparative genomics reveals the genomic features of Rhizophagus irregularis, R. cerebriforme, R. diaphanum and Gigaspora rosea, and their symbiotic lifestyle signature.</title>
        <authorList>
            <person name="Morin E."/>
            <person name="San Clemente H."/>
            <person name="Chen E.C.H."/>
            <person name="De La Providencia I."/>
            <person name="Hainaut M."/>
            <person name="Kuo A."/>
            <person name="Kohler A."/>
            <person name="Murat C."/>
            <person name="Tang N."/>
            <person name="Roy S."/>
            <person name="Loubradou J."/>
            <person name="Henrissat B."/>
            <person name="Grigoriev I.V."/>
            <person name="Corradi N."/>
            <person name="Roux C."/>
            <person name="Martin F.M."/>
        </authorList>
    </citation>
    <scope>NUCLEOTIDE SEQUENCE [LARGE SCALE GENOMIC DNA]</scope>
    <source>
        <strain evidence="2 3">DAOM 194757</strain>
    </source>
</reference>
<comment type="caution">
    <text evidence="2">The sequence shown here is derived from an EMBL/GenBank/DDBJ whole genome shotgun (WGS) entry which is preliminary data.</text>
</comment>
<keyword evidence="3" id="KW-1185">Reference proteome</keyword>